<organism evidence="1 2">
    <name type="scientific">Fulvitalea axinellae</name>
    <dbReference type="NCBI Taxonomy" id="1182444"/>
    <lineage>
        <taxon>Bacteria</taxon>
        <taxon>Pseudomonadati</taxon>
        <taxon>Bacteroidota</taxon>
        <taxon>Cytophagia</taxon>
        <taxon>Cytophagales</taxon>
        <taxon>Persicobacteraceae</taxon>
        <taxon>Fulvitalea</taxon>
    </lineage>
</organism>
<reference evidence="1 2" key="1">
    <citation type="submission" date="2021-12" db="EMBL/GenBank/DDBJ databases">
        <title>Genome sequencing of bacteria with rrn-lacking chromosome and rrn-plasmid.</title>
        <authorList>
            <person name="Anda M."/>
            <person name="Iwasaki W."/>
        </authorList>
    </citation>
    <scope>NUCLEOTIDE SEQUENCE [LARGE SCALE GENOMIC DNA]</scope>
    <source>
        <strain evidence="1 2">DSM 100852</strain>
    </source>
</reference>
<name>A0AAU9CRE1_9BACT</name>
<accession>A0AAU9CRE1</accession>
<keyword evidence="2" id="KW-1185">Reference proteome</keyword>
<sequence>MTVRFNKDYFSGMPDREEARVPNGWGKQRYGGCYRKVKYDRQIDFNNKKKKRSFIRDFVINNISGNFLNHQKKRQPFYG</sequence>
<dbReference type="Proteomes" id="UP001348817">
    <property type="component" value="Chromosome"/>
</dbReference>
<protein>
    <submittedName>
        <fullName evidence="1">Uncharacterized protein</fullName>
    </submittedName>
</protein>
<dbReference type="RefSeq" id="WP_338391139.1">
    <property type="nucleotide sequence ID" value="NZ_AP025314.1"/>
</dbReference>
<dbReference type="EMBL" id="AP025314">
    <property type="protein sequence ID" value="BDD09542.1"/>
    <property type="molecule type" value="Genomic_DNA"/>
</dbReference>
<evidence type="ECO:0000313" key="2">
    <source>
        <dbReference type="Proteomes" id="UP001348817"/>
    </source>
</evidence>
<dbReference type="KEGG" id="fax:FUAX_19740"/>
<evidence type="ECO:0000313" key="1">
    <source>
        <dbReference type="EMBL" id="BDD09542.1"/>
    </source>
</evidence>
<dbReference type="AlphaFoldDB" id="A0AAU9CRE1"/>
<gene>
    <name evidence="1" type="ORF">FUAX_19740</name>
</gene>
<proteinExistence type="predicted"/>